<gene>
    <name evidence="1" type="ORF">NCTC12438_02161</name>
</gene>
<proteinExistence type="predicted"/>
<dbReference type="AlphaFoldDB" id="A0A378ILK7"/>
<accession>A0A378ILK7</accession>
<reference evidence="1 2" key="1">
    <citation type="submission" date="2018-06" db="EMBL/GenBank/DDBJ databases">
        <authorList>
            <consortium name="Pathogen Informatics"/>
            <person name="Doyle S."/>
        </authorList>
    </citation>
    <scope>NUCLEOTIDE SEQUENCE [LARGE SCALE GENOMIC DNA]</scope>
    <source>
        <strain evidence="1 2">NCTC12438</strain>
    </source>
</reference>
<organism evidence="1 2">
    <name type="scientific">Legionella cincinnatiensis</name>
    <dbReference type="NCBI Taxonomy" id="28085"/>
    <lineage>
        <taxon>Bacteria</taxon>
        <taxon>Pseudomonadati</taxon>
        <taxon>Pseudomonadota</taxon>
        <taxon>Gammaproteobacteria</taxon>
        <taxon>Legionellales</taxon>
        <taxon>Legionellaceae</taxon>
        <taxon>Legionella</taxon>
    </lineage>
</organism>
<evidence type="ECO:0000313" key="2">
    <source>
        <dbReference type="Proteomes" id="UP000255316"/>
    </source>
</evidence>
<protein>
    <submittedName>
        <fullName evidence="1">Uncharacterized protein</fullName>
    </submittedName>
</protein>
<sequence>MKFKEILKILQKEIVLYHAQDFSNCSKLYLPNSWEQLI</sequence>
<dbReference type="Proteomes" id="UP000255316">
    <property type="component" value="Unassembled WGS sequence"/>
</dbReference>
<name>A0A378ILK7_9GAMM</name>
<evidence type="ECO:0000313" key="1">
    <source>
        <dbReference type="EMBL" id="STX35545.1"/>
    </source>
</evidence>
<dbReference type="EMBL" id="UGNX01000001">
    <property type="protein sequence ID" value="STX35545.1"/>
    <property type="molecule type" value="Genomic_DNA"/>
</dbReference>